<reference evidence="2 3" key="1">
    <citation type="journal article" date="2023" name="Mol. Biol. Evol.">
        <title>Genomics of Secondarily Temperate Adaptation in the Only Non-Antarctic Icefish.</title>
        <authorList>
            <person name="Rivera-Colon A.G."/>
            <person name="Rayamajhi N."/>
            <person name="Minhas B.F."/>
            <person name="Madrigal G."/>
            <person name="Bilyk K.T."/>
            <person name="Yoon V."/>
            <person name="Hune M."/>
            <person name="Gregory S."/>
            <person name="Cheng C.H.C."/>
            <person name="Catchen J.M."/>
        </authorList>
    </citation>
    <scope>NUCLEOTIDE SEQUENCE [LARGE SCALE GENOMIC DNA]</scope>
    <source>
        <strain evidence="2">JC2023a</strain>
    </source>
</reference>
<accession>A0AAN8BI05</accession>
<dbReference type="Proteomes" id="UP001335648">
    <property type="component" value="Unassembled WGS sequence"/>
</dbReference>
<evidence type="ECO:0000256" key="1">
    <source>
        <dbReference type="SAM" id="MobiDB-lite"/>
    </source>
</evidence>
<evidence type="ECO:0000313" key="3">
    <source>
        <dbReference type="Proteomes" id="UP001335648"/>
    </source>
</evidence>
<keyword evidence="3" id="KW-1185">Reference proteome</keyword>
<dbReference type="EMBL" id="JAULUE010002060">
    <property type="protein sequence ID" value="KAK5884972.1"/>
    <property type="molecule type" value="Genomic_DNA"/>
</dbReference>
<proteinExistence type="predicted"/>
<feature type="compositionally biased region" description="Basic and acidic residues" evidence="1">
    <location>
        <begin position="47"/>
        <end position="59"/>
    </location>
</feature>
<protein>
    <submittedName>
        <fullName evidence="2">Uncharacterized protein</fullName>
    </submittedName>
</protein>
<evidence type="ECO:0000313" key="2">
    <source>
        <dbReference type="EMBL" id="KAK5884972.1"/>
    </source>
</evidence>
<organism evidence="2 3">
    <name type="scientific">Champsocephalus esox</name>
    <name type="common">pike icefish</name>
    <dbReference type="NCBI Taxonomy" id="159716"/>
    <lineage>
        <taxon>Eukaryota</taxon>
        <taxon>Metazoa</taxon>
        <taxon>Chordata</taxon>
        <taxon>Craniata</taxon>
        <taxon>Vertebrata</taxon>
        <taxon>Euteleostomi</taxon>
        <taxon>Actinopterygii</taxon>
        <taxon>Neopterygii</taxon>
        <taxon>Teleostei</taxon>
        <taxon>Neoteleostei</taxon>
        <taxon>Acanthomorphata</taxon>
        <taxon>Eupercaria</taxon>
        <taxon>Perciformes</taxon>
        <taxon>Notothenioidei</taxon>
        <taxon>Channichthyidae</taxon>
        <taxon>Champsocephalus</taxon>
    </lineage>
</organism>
<sequence length="99" mass="10820">MSAYMLWLNASQPKEEWDIKAVEAKKQYEIARQEFEDSGGGGASSSPKKESKKAGVKKKDVGLSWTPVGPRLKGGGCDVPCWSISREGVAVLSVLHWLQ</sequence>
<comment type="caution">
    <text evidence="2">The sequence shown here is derived from an EMBL/GenBank/DDBJ whole genome shotgun (WGS) entry which is preliminary data.</text>
</comment>
<gene>
    <name evidence="2" type="ORF">CesoFtcFv8_018732</name>
</gene>
<dbReference type="AlphaFoldDB" id="A0AAN8BI05"/>
<feature type="region of interest" description="Disordered" evidence="1">
    <location>
        <begin position="35"/>
        <end position="59"/>
    </location>
</feature>
<name>A0AAN8BI05_9TELE</name>